<dbReference type="AlphaFoldDB" id="T0KXM7"/>
<protein>
    <submittedName>
        <fullName evidence="1">Uncharacterized protein</fullName>
    </submittedName>
</protein>
<organism evidence="1 2">
    <name type="scientific">Colletotrichum gloeosporioides (strain Cg-14)</name>
    <name type="common">Anthracnose fungus</name>
    <name type="synonym">Glomerella cingulata</name>
    <dbReference type="NCBI Taxonomy" id="1237896"/>
    <lineage>
        <taxon>Eukaryota</taxon>
        <taxon>Fungi</taxon>
        <taxon>Dikarya</taxon>
        <taxon>Ascomycota</taxon>
        <taxon>Pezizomycotina</taxon>
        <taxon>Sordariomycetes</taxon>
        <taxon>Hypocreomycetidae</taxon>
        <taxon>Glomerellales</taxon>
        <taxon>Glomerellaceae</taxon>
        <taxon>Colletotrichum</taxon>
        <taxon>Colletotrichum gloeosporioides species complex</taxon>
    </lineage>
</organism>
<reference evidence="2" key="1">
    <citation type="journal article" date="2013" name="Mol. Plant Microbe Interact.">
        <title>Global aspects of pacC regulation of pathogenicity genes in Colletotrichum gloeosporioides as revealed by transcriptome analysis.</title>
        <authorList>
            <person name="Alkan N."/>
            <person name="Meng X."/>
            <person name="Friedlander G."/>
            <person name="Reuveni E."/>
            <person name="Sukno S."/>
            <person name="Sherman A."/>
            <person name="Thon M."/>
            <person name="Fluhr R."/>
            <person name="Prusky D."/>
        </authorList>
    </citation>
    <scope>NUCLEOTIDE SEQUENCE [LARGE SCALE GENOMIC DNA]</scope>
    <source>
        <strain evidence="2">Cg-14</strain>
    </source>
</reference>
<comment type="caution">
    <text evidence="1">The sequence shown here is derived from an EMBL/GenBank/DDBJ whole genome shotgun (WGS) entry which is preliminary data.</text>
</comment>
<proteinExistence type="predicted"/>
<evidence type="ECO:0000313" key="2">
    <source>
        <dbReference type="Proteomes" id="UP000015530"/>
    </source>
</evidence>
<dbReference type="EMBL" id="AMYD01004061">
    <property type="protein sequence ID" value="EQB44211.1"/>
    <property type="molecule type" value="Genomic_DNA"/>
</dbReference>
<dbReference type="HOGENOM" id="CLU_3419409_0_0_1"/>
<accession>T0KXM7</accession>
<dbReference type="Proteomes" id="UP000015530">
    <property type="component" value="Unassembled WGS sequence"/>
</dbReference>
<name>T0KXM7_COLGC</name>
<sequence>MVRSSKKRQAWLVVAGAHIRSLAHP</sequence>
<evidence type="ECO:0000313" key="1">
    <source>
        <dbReference type="EMBL" id="EQB44211.1"/>
    </source>
</evidence>
<gene>
    <name evidence="1" type="ORF">CGLO_17063</name>
</gene>